<comment type="function">
    <text evidence="3 4">Catalyzes the conversion of N5-carboxyaminoimidazole ribonucleotide (N5-CAIR) to 4-carboxy-5-aminoimidazole ribonucleotide (CAIR).</text>
</comment>
<protein>
    <recommendedName>
        <fullName evidence="3 4">N5-carboxyaminoimidazole ribonucleotide mutase</fullName>
        <shortName evidence="3 4">N5-CAIR mutase</shortName>
        <ecNumber evidence="3 4">5.4.99.18</ecNumber>
    </recommendedName>
    <alternativeName>
        <fullName evidence="3">5-(carboxyamino)imidazole ribonucleotide mutase</fullName>
    </alternativeName>
</protein>
<evidence type="ECO:0000256" key="5">
    <source>
        <dbReference type="PIRSR" id="PIRSR001338-1"/>
    </source>
</evidence>
<dbReference type="Gene3D" id="3.40.50.1970">
    <property type="match status" value="1"/>
</dbReference>
<dbReference type="OrthoDB" id="9791908at2"/>
<dbReference type="EC" id="5.4.99.18" evidence="3 4"/>
<dbReference type="eggNOG" id="COG0041">
    <property type="taxonomic scope" value="Bacteria"/>
</dbReference>
<dbReference type="InterPro" id="IPR024694">
    <property type="entry name" value="PurE_prokaryotes"/>
</dbReference>
<dbReference type="PIRSF" id="PIRSF001338">
    <property type="entry name" value="AIR_carboxylase"/>
    <property type="match status" value="1"/>
</dbReference>
<sequence length="166" mass="17355">MAKVGIVMGSDSDMGAMSKAAAQLEEFGIEYEMRIISAHRQPDELVEWARSAEDRGIKVIIAGAGMAAALPGMCAALFSLPVIGVPLSGSKLNGTDALYSTVQMPSGIPVATVAIDGTKNAAILAARILSVADPEMLSKIKEFGAKGKEAVIAKDARLQEVGYKNY</sequence>
<evidence type="ECO:0000313" key="8">
    <source>
        <dbReference type="EMBL" id="EIM56757.1"/>
    </source>
</evidence>
<evidence type="ECO:0000256" key="2">
    <source>
        <dbReference type="ARBA" id="ARBA00023235"/>
    </source>
</evidence>
<evidence type="ECO:0000313" key="9">
    <source>
        <dbReference type="Proteomes" id="UP000005753"/>
    </source>
</evidence>
<evidence type="ECO:0000256" key="4">
    <source>
        <dbReference type="PIRNR" id="PIRNR001338"/>
    </source>
</evidence>
<feature type="binding site" evidence="3 5">
    <location>
        <position position="13"/>
    </location>
    <ligand>
        <name>substrate</name>
    </ligand>
</feature>
<dbReference type="Proteomes" id="UP000005753">
    <property type="component" value="Chromosome"/>
</dbReference>
<dbReference type="Pfam" id="PF00731">
    <property type="entry name" value="AIRC"/>
    <property type="match status" value="1"/>
</dbReference>
<organism evidence="8 9">
    <name type="scientific">Eubacterium cellulosolvens (strain ATCC 43171 / JCM 9499 / 6)</name>
    <name type="common">Cillobacterium cellulosolvens</name>
    <dbReference type="NCBI Taxonomy" id="633697"/>
    <lineage>
        <taxon>Bacteria</taxon>
        <taxon>Bacillati</taxon>
        <taxon>Bacillota</taxon>
        <taxon>Clostridia</taxon>
        <taxon>Eubacteriales</taxon>
        <taxon>Eubacteriaceae</taxon>
        <taxon>Eubacterium</taxon>
    </lineage>
</organism>
<dbReference type="NCBIfam" id="TIGR01162">
    <property type="entry name" value="purE"/>
    <property type="match status" value="1"/>
</dbReference>
<feature type="binding site" evidence="3 5">
    <location>
        <position position="40"/>
    </location>
    <ligand>
        <name>substrate</name>
    </ligand>
</feature>
<dbReference type="SUPFAM" id="SSF52255">
    <property type="entry name" value="N5-CAIR mutase (phosphoribosylaminoimidazole carboxylase, PurE)"/>
    <property type="match status" value="1"/>
</dbReference>
<keyword evidence="6" id="KW-1133">Transmembrane helix</keyword>
<dbReference type="GO" id="GO:0006189">
    <property type="term" value="P:'de novo' IMP biosynthetic process"/>
    <property type="evidence" value="ECO:0007669"/>
    <property type="project" value="UniProtKB-UniRule"/>
</dbReference>
<gene>
    <name evidence="3" type="primary">purE</name>
    <name evidence="8" type="ORF">EubceDRAFT1_0931</name>
</gene>
<dbReference type="PANTHER" id="PTHR23046">
    <property type="entry name" value="PHOSPHORIBOSYLAMINOIMIDAZOLE CARBOXYLASE CATALYTIC SUBUNIT"/>
    <property type="match status" value="1"/>
</dbReference>
<evidence type="ECO:0000256" key="6">
    <source>
        <dbReference type="SAM" id="Phobius"/>
    </source>
</evidence>
<dbReference type="AlphaFoldDB" id="I5ASI4"/>
<feature type="binding site" evidence="3 5">
    <location>
        <position position="10"/>
    </location>
    <ligand>
        <name>substrate</name>
    </ligand>
</feature>
<evidence type="ECO:0000256" key="3">
    <source>
        <dbReference type="HAMAP-Rule" id="MF_01929"/>
    </source>
</evidence>
<proteinExistence type="inferred from homology"/>
<keyword evidence="6" id="KW-0812">Transmembrane</keyword>
<keyword evidence="1 3" id="KW-0658">Purine biosynthesis</keyword>
<dbReference type="UniPathway" id="UPA00074">
    <property type="reaction ID" value="UER00943"/>
</dbReference>
<name>I5ASI4_EUBC6</name>
<reference evidence="8 9" key="1">
    <citation type="submission" date="2010-08" db="EMBL/GenBank/DDBJ databases">
        <authorList>
            <consortium name="US DOE Joint Genome Institute (JGI-PGF)"/>
            <person name="Lucas S."/>
            <person name="Copeland A."/>
            <person name="Lapidus A."/>
            <person name="Cheng J.-F."/>
            <person name="Bruce D."/>
            <person name="Goodwin L."/>
            <person name="Pitluck S."/>
            <person name="Land M.L."/>
            <person name="Hauser L."/>
            <person name="Chang Y.-J."/>
            <person name="Anderson I.J."/>
            <person name="Johnson E."/>
            <person name="Mulhopadhyay B."/>
            <person name="Kyrpides N."/>
            <person name="Woyke T.J."/>
        </authorList>
    </citation>
    <scope>NUCLEOTIDE SEQUENCE [LARGE SCALE GENOMIC DNA]</scope>
    <source>
        <strain evidence="8 9">6</strain>
    </source>
</reference>
<comment type="catalytic activity">
    <reaction evidence="3 4">
        <text>5-carboxyamino-1-(5-phospho-D-ribosyl)imidazole + H(+) = 5-amino-1-(5-phospho-D-ribosyl)imidazole-4-carboxylate</text>
        <dbReference type="Rhea" id="RHEA:13193"/>
        <dbReference type="ChEBI" id="CHEBI:15378"/>
        <dbReference type="ChEBI" id="CHEBI:58730"/>
        <dbReference type="ChEBI" id="CHEBI:77657"/>
        <dbReference type="EC" id="5.4.99.18"/>
    </reaction>
</comment>
<dbReference type="InterPro" id="IPR033747">
    <property type="entry name" value="PurE_ClassI"/>
</dbReference>
<dbReference type="EMBL" id="CM001487">
    <property type="protein sequence ID" value="EIM56757.1"/>
    <property type="molecule type" value="Genomic_DNA"/>
</dbReference>
<feature type="domain" description="PurE" evidence="7">
    <location>
        <begin position="2"/>
        <end position="151"/>
    </location>
</feature>
<accession>I5ASI4</accession>
<evidence type="ECO:0000259" key="7">
    <source>
        <dbReference type="SMART" id="SM01001"/>
    </source>
</evidence>
<dbReference type="HOGENOM" id="CLU_094982_2_0_9"/>
<comment type="pathway">
    <text evidence="3 4">Purine metabolism; IMP biosynthesis via de novo pathway; 5-amino-1-(5-phospho-D-ribosyl)imidazole-4-carboxylate from 5-amino-1-(5-phospho-D-ribosyl)imidazole (N5-CAIR route): step 2/2.</text>
</comment>
<keyword evidence="9" id="KW-1185">Reference proteome</keyword>
<dbReference type="HAMAP" id="MF_01929">
    <property type="entry name" value="PurE_classI"/>
    <property type="match status" value="1"/>
</dbReference>
<dbReference type="GO" id="GO:0034023">
    <property type="term" value="F:5-(carboxyamino)imidazole ribonucleotide mutase activity"/>
    <property type="evidence" value="ECO:0007669"/>
    <property type="project" value="UniProtKB-UniRule"/>
</dbReference>
<keyword evidence="6" id="KW-0472">Membrane</keyword>
<dbReference type="PANTHER" id="PTHR23046:SF2">
    <property type="entry name" value="PHOSPHORIBOSYLAMINOIMIDAZOLE CARBOXYLASE"/>
    <property type="match status" value="1"/>
</dbReference>
<keyword evidence="2 3" id="KW-0413">Isomerase</keyword>
<comment type="similarity">
    <text evidence="3">Belongs to the AIR carboxylase family. Class I subfamily.</text>
</comment>
<reference evidence="8 9" key="2">
    <citation type="submission" date="2012-02" db="EMBL/GenBank/DDBJ databases">
        <title>Improved High-Quality Draft sequence of Eubacterium cellulosolvens 6.</title>
        <authorList>
            <consortium name="US DOE Joint Genome Institute"/>
            <person name="Lucas S."/>
            <person name="Han J."/>
            <person name="Lapidus A."/>
            <person name="Cheng J.-F."/>
            <person name="Goodwin L."/>
            <person name="Pitluck S."/>
            <person name="Peters L."/>
            <person name="Mikhailova N."/>
            <person name="Gu W."/>
            <person name="Detter J.C."/>
            <person name="Han C."/>
            <person name="Tapia R."/>
            <person name="Land M."/>
            <person name="Hauser L."/>
            <person name="Kyrpides N."/>
            <person name="Ivanova N."/>
            <person name="Pagani I."/>
            <person name="Johnson E."/>
            <person name="Mukhopadhyay B."/>
            <person name="Anderson I."/>
            <person name="Woyke T."/>
        </authorList>
    </citation>
    <scope>NUCLEOTIDE SEQUENCE [LARGE SCALE GENOMIC DNA]</scope>
    <source>
        <strain evidence="8 9">6</strain>
    </source>
</reference>
<evidence type="ECO:0000256" key="1">
    <source>
        <dbReference type="ARBA" id="ARBA00022755"/>
    </source>
</evidence>
<dbReference type="InterPro" id="IPR000031">
    <property type="entry name" value="PurE_dom"/>
</dbReference>
<dbReference type="STRING" id="633697.EubceDRAFT1_0931"/>
<feature type="transmembrane region" description="Helical" evidence="6">
    <location>
        <begin position="59"/>
        <end position="83"/>
    </location>
</feature>
<dbReference type="SMART" id="SM01001">
    <property type="entry name" value="AIRC"/>
    <property type="match status" value="1"/>
</dbReference>